<dbReference type="InterPro" id="IPR045076">
    <property type="entry name" value="MutS"/>
</dbReference>
<protein>
    <submittedName>
        <fullName evidence="6">DNA mismatch repair protein MutS</fullName>
    </submittedName>
</protein>
<name>A0A3D3R6J9_9PLAN</name>
<dbReference type="GO" id="GO:0030983">
    <property type="term" value="F:mismatched DNA binding"/>
    <property type="evidence" value="ECO:0007669"/>
    <property type="project" value="InterPro"/>
</dbReference>
<dbReference type="GO" id="GO:0006298">
    <property type="term" value="P:mismatch repair"/>
    <property type="evidence" value="ECO:0007669"/>
    <property type="project" value="InterPro"/>
</dbReference>
<dbReference type="Gene3D" id="1.10.1420.10">
    <property type="match status" value="1"/>
</dbReference>
<evidence type="ECO:0000313" key="6">
    <source>
        <dbReference type="EMBL" id="HCO24196.1"/>
    </source>
</evidence>
<dbReference type="EMBL" id="DQAY01000083">
    <property type="protein sequence ID" value="HCO24196.1"/>
    <property type="molecule type" value="Genomic_DNA"/>
</dbReference>
<dbReference type="SUPFAM" id="SSF52540">
    <property type="entry name" value="P-loop containing nucleoside triphosphate hydrolases"/>
    <property type="match status" value="1"/>
</dbReference>
<dbReference type="Gene3D" id="3.40.50.300">
    <property type="entry name" value="P-loop containing nucleotide triphosphate hydrolases"/>
    <property type="match status" value="1"/>
</dbReference>
<proteinExistence type="predicted"/>
<keyword evidence="4" id="KW-0812">Transmembrane</keyword>
<organism evidence="6 7">
    <name type="scientific">Gimesia maris</name>
    <dbReference type="NCBI Taxonomy" id="122"/>
    <lineage>
        <taxon>Bacteria</taxon>
        <taxon>Pseudomonadati</taxon>
        <taxon>Planctomycetota</taxon>
        <taxon>Planctomycetia</taxon>
        <taxon>Planctomycetales</taxon>
        <taxon>Planctomycetaceae</taxon>
        <taxon>Gimesia</taxon>
    </lineage>
</organism>
<keyword evidence="2" id="KW-0067">ATP-binding</keyword>
<keyword evidence="4" id="KW-1133">Transmembrane helix</keyword>
<dbReference type="GO" id="GO:0140664">
    <property type="term" value="F:ATP-dependent DNA damage sensor activity"/>
    <property type="evidence" value="ECO:0007669"/>
    <property type="project" value="InterPro"/>
</dbReference>
<dbReference type="InterPro" id="IPR027417">
    <property type="entry name" value="P-loop_NTPase"/>
</dbReference>
<sequence length="619" mass="69051">MQPSPTQQNPRIEYERRLEDRSGKVQAFVRQSDRFSTFRGLVFIAGIAVLLAATVWGALSLKWIAAPILAFVLLIILHARCIRRLKRARQAEAYYRTALDRLNHQWIDVRPAGEEYYDPQHMYAGDLDLLGRGSLFQLICSARTKLGEETLARWLLTPATAEEIRARQQSVEELRNELDFRETLELLEAEQHSEIEQTHLSVWVKQPLIQIPAGLKWASMITGVFAALAVISWLLSYSGIAPICIAIIIQVCLLFCIGSRIRELLNQTDEVRDGLSVLADVLSLIEQREFHSPHLTTIVTALQTDGVPPSRSIAQLRRNIQGLNNCFRNQFSAPLTILLGIPFHYMFAIERWLQRVGPHCPEWLAAVGEFEALCSLAGYAYEHPEDPFPEIADTADGPRLEGVDLGHPLIPLDQVVRNDVTLNAEHRLLMISGSNMSGKSTLMRTVGTNFVLALAGAPVRATRLTVTPMQAGTAMRVQDSLQQGASLFYQSVARLSAVVHLADAPEPVLFLLDEILQGTNSHDRRIGAQSVIETLIERGGIGIVTTHDLALTEITDQFGSLAKNVHFEDQLIDGKMTFDYRMRPGIVEHSNALELMKMMGIELKALDAEPDPESADLNQ</sequence>
<dbReference type="SMART" id="SM00534">
    <property type="entry name" value="MUTSac"/>
    <property type="match status" value="1"/>
</dbReference>
<dbReference type="Proteomes" id="UP000263642">
    <property type="component" value="Unassembled WGS sequence"/>
</dbReference>
<feature type="transmembrane region" description="Helical" evidence="4">
    <location>
        <begin position="215"/>
        <end position="234"/>
    </location>
</feature>
<feature type="domain" description="DNA mismatch repair proteins mutS family" evidence="5">
    <location>
        <begin position="426"/>
        <end position="609"/>
    </location>
</feature>
<feature type="transmembrane region" description="Helical" evidence="4">
    <location>
        <begin position="240"/>
        <end position="257"/>
    </location>
</feature>
<keyword evidence="3" id="KW-0238">DNA-binding</keyword>
<keyword evidence="1" id="KW-0547">Nucleotide-binding</keyword>
<dbReference type="InterPro" id="IPR036187">
    <property type="entry name" value="DNA_mismatch_repair_MutS_sf"/>
</dbReference>
<accession>A0A3D3R6J9</accession>
<feature type="transmembrane region" description="Helical" evidence="4">
    <location>
        <begin position="40"/>
        <end position="58"/>
    </location>
</feature>
<gene>
    <name evidence="6" type="ORF">DIT97_14555</name>
</gene>
<dbReference type="Pfam" id="PF00488">
    <property type="entry name" value="MutS_V"/>
    <property type="match status" value="1"/>
</dbReference>
<dbReference type="SUPFAM" id="SSF48334">
    <property type="entry name" value="DNA repair protein MutS, domain III"/>
    <property type="match status" value="1"/>
</dbReference>
<comment type="caution">
    <text evidence="6">The sequence shown here is derived from an EMBL/GenBank/DDBJ whole genome shotgun (WGS) entry which is preliminary data.</text>
</comment>
<dbReference type="InterPro" id="IPR000432">
    <property type="entry name" value="DNA_mismatch_repair_MutS_C"/>
</dbReference>
<dbReference type="PANTHER" id="PTHR11361:SF99">
    <property type="entry name" value="DNA MISMATCH REPAIR PROTEIN"/>
    <property type="match status" value="1"/>
</dbReference>
<dbReference type="AlphaFoldDB" id="A0A3D3R6J9"/>
<dbReference type="PANTHER" id="PTHR11361">
    <property type="entry name" value="DNA MISMATCH REPAIR PROTEIN MUTS FAMILY MEMBER"/>
    <property type="match status" value="1"/>
</dbReference>
<dbReference type="GO" id="GO:0005829">
    <property type="term" value="C:cytosol"/>
    <property type="evidence" value="ECO:0007669"/>
    <property type="project" value="TreeGrafter"/>
</dbReference>
<keyword evidence="4" id="KW-0472">Membrane</keyword>
<reference evidence="6 7" key="1">
    <citation type="journal article" date="2018" name="Nat. Biotechnol.">
        <title>A standardized bacterial taxonomy based on genome phylogeny substantially revises the tree of life.</title>
        <authorList>
            <person name="Parks D.H."/>
            <person name="Chuvochina M."/>
            <person name="Waite D.W."/>
            <person name="Rinke C."/>
            <person name="Skarshewski A."/>
            <person name="Chaumeil P.A."/>
            <person name="Hugenholtz P."/>
        </authorList>
    </citation>
    <scope>NUCLEOTIDE SEQUENCE [LARGE SCALE GENOMIC DNA]</scope>
    <source>
        <strain evidence="6">UBA9375</strain>
    </source>
</reference>
<evidence type="ECO:0000256" key="3">
    <source>
        <dbReference type="ARBA" id="ARBA00023125"/>
    </source>
</evidence>
<evidence type="ECO:0000256" key="4">
    <source>
        <dbReference type="SAM" id="Phobius"/>
    </source>
</evidence>
<evidence type="ECO:0000313" key="7">
    <source>
        <dbReference type="Proteomes" id="UP000263642"/>
    </source>
</evidence>
<evidence type="ECO:0000259" key="5">
    <source>
        <dbReference type="SMART" id="SM00534"/>
    </source>
</evidence>
<evidence type="ECO:0000256" key="2">
    <source>
        <dbReference type="ARBA" id="ARBA00022840"/>
    </source>
</evidence>
<evidence type="ECO:0000256" key="1">
    <source>
        <dbReference type="ARBA" id="ARBA00022741"/>
    </source>
</evidence>
<feature type="transmembrane region" description="Helical" evidence="4">
    <location>
        <begin position="64"/>
        <end position="82"/>
    </location>
</feature>
<dbReference type="GO" id="GO:0005524">
    <property type="term" value="F:ATP binding"/>
    <property type="evidence" value="ECO:0007669"/>
    <property type="project" value="UniProtKB-KW"/>
</dbReference>